<sequence length="28" mass="3109">MLYATSSTSKFANVPKNGMNPVRLLLVR</sequence>
<protein>
    <submittedName>
        <fullName evidence="1">Uncharacterized protein</fullName>
    </submittedName>
</protein>
<dbReference type="AlphaFoldDB" id="A0A0A8ZHJ9"/>
<reference evidence="1" key="1">
    <citation type="submission" date="2014-09" db="EMBL/GenBank/DDBJ databases">
        <authorList>
            <person name="Magalhaes I.L.F."/>
            <person name="Oliveira U."/>
            <person name="Santos F.R."/>
            <person name="Vidigal T.H.D.A."/>
            <person name="Brescovit A.D."/>
            <person name="Santos A.J."/>
        </authorList>
    </citation>
    <scope>NUCLEOTIDE SEQUENCE</scope>
    <source>
        <tissue evidence="1">Shoot tissue taken approximately 20 cm above the soil surface</tissue>
    </source>
</reference>
<proteinExistence type="predicted"/>
<organism evidence="1">
    <name type="scientific">Arundo donax</name>
    <name type="common">Giant reed</name>
    <name type="synonym">Donax arundinaceus</name>
    <dbReference type="NCBI Taxonomy" id="35708"/>
    <lineage>
        <taxon>Eukaryota</taxon>
        <taxon>Viridiplantae</taxon>
        <taxon>Streptophyta</taxon>
        <taxon>Embryophyta</taxon>
        <taxon>Tracheophyta</taxon>
        <taxon>Spermatophyta</taxon>
        <taxon>Magnoliopsida</taxon>
        <taxon>Liliopsida</taxon>
        <taxon>Poales</taxon>
        <taxon>Poaceae</taxon>
        <taxon>PACMAD clade</taxon>
        <taxon>Arundinoideae</taxon>
        <taxon>Arundineae</taxon>
        <taxon>Arundo</taxon>
    </lineage>
</organism>
<accession>A0A0A8ZHJ9</accession>
<name>A0A0A8ZHJ9_ARUDO</name>
<dbReference type="EMBL" id="GBRH01259016">
    <property type="protein sequence ID" value="JAD38879.1"/>
    <property type="molecule type" value="Transcribed_RNA"/>
</dbReference>
<evidence type="ECO:0000313" key="1">
    <source>
        <dbReference type="EMBL" id="JAD38879.1"/>
    </source>
</evidence>
<reference evidence="1" key="2">
    <citation type="journal article" date="2015" name="Data Brief">
        <title>Shoot transcriptome of the giant reed, Arundo donax.</title>
        <authorList>
            <person name="Barrero R.A."/>
            <person name="Guerrero F.D."/>
            <person name="Moolhuijzen P."/>
            <person name="Goolsby J.A."/>
            <person name="Tidwell J."/>
            <person name="Bellgard S.E."/>
            <person name="Bellgard M.I."/>
        </authorList>
    </citation>
    <scope>NUCLEOTIDE SEQUENCE</scope>
    <source>
        <tissue evidence="1">Shoot tissue taken approximately 20 cm above the soil surface</tissue>
    </source>
</reference>